<dbReference type="Proteomes" id="UP000011907">
    <property type="component" value="Unassembled WGS sequence"/>
</dbReference>
<evidence type="ECO:0000313" key="2">
    <source>
        <dbReference type="Proteomes" id="UP000011907"/>
    </source>
</evidence>
<organism evidence="1 2">
    <name type="scientific">Bacillus sonorensis L12</name>
    <dbReference type="NCBI Taxonomy" id="1274524"/>
    <lineage>
        <taxon>Bacteria</taxon>
        <taxon>Bacillati</taxon>
        <taxon>Bacillota</taxon>
        <taxon>Bacilli</taxon>
        <taxon>Bacillales</taxon>
        <taxon>Bacillaceae</taxon>
        <taxon>Bacillus</taxon>
    </lineage>
</organism>
<name>M5P8E5_9BACI</name>
<dbReference type="PATRIC" id="fig|1274524.3.peg.1156"/>
<reference evidence="1 2" key="1">
    <citation type="journal article" date="2013" name="Genome Announc.">
        <title>Draft Whole-Genome Sequence of Bacillus sonorensis Strain L12, a Source of Nonribosomal Lipopeptides.</title>
        <authorList>
            <person name="Adimpong D.B."/>
            <person name="Sorensen K.I."/>
            <person name="Nielsen D.S."/>
            <person name="Thorsen L."/>
            <person name="Rasmussen T.B."/>
            <person name="Derkx P.M."/>
            <person name="Jespersen L."/>
        </authorList>
    </citation>
    <scope>NUCLEOTIDE SEQUENCE [LARGE SCALE GENOMIC DNA]</scope>
    <source>
        <strain evidence="1 2">L12</strain>
    </source>
</reference>
<evidence type="ECO:0000313" key="1">
    <source>
        <dbReference type="EMBL" id="EME75708.1"/>
    </source>
</evidence>
<dbReference type="EMBL" id="AOFM01000004">
    <property type="protein sequence ID" value="EME75708.1"/>
    <property type="molecule type" value="Genomic_DNA"/>
</dbReference>
<protein>
    <submittedName>
        <fullName evidence="1">NADH-dependent flavin oxidoreductase, oye family protein</fullName>
    </submittedName>
</protein>
<dbReference type="STRING" id="1274524.BSONL12_05318"/>
<sequence length="63" mass="7191">MLAAADPVKHVLLIPHVFRRKVQNGKEVEIQTALKKSKVSELELPEKLWTVIQASGPWFNIEE</sequence>
<gene>
    <name evidence="1" type="ORF">BSONL12_05318</name>
</gene>
<dbReference type="AlphaFoldDB" id="M5P8E5"/>
<accession>M5P8E5</accession>
<comment type="caution">
    <text evidence="1">The sequence shown here is derived from an EMBL/GenBank/DDBJ whole genome shotgun (WGS) entry which is preliminary data.</text>
</comment>
<proteinExistence type="predicted"/>